<dbReference type="EMBL" id="JBBPBN010000102">
    <property type="protein sequence ID" value="KAK8979310.1"/>
    <property type="molecule type" value="Genomic_DNA"/>
</dbReference>
<comment type="caution">
    <text evidence="1">The sequence shown here is derived from an EMBL/GenBank/DDBJ whole genome shotgun (WGS) entry which is preliminary data.</text>
</comment>
<gene>
    <name evidence="1" type="ORF">V6N11_000460</name>
</gene>
<keyword evidence="2" id="KW-1185">Reference proteome</keyword>
<accession>A0ABR2NT51</accession>
<organism evidence="1 2">
    <name type="scientific">Hibiscus sabdariffa</name>
    <name type="common">roselle</name>
    <dbReference type="NCBI Taxonomy" id="183260"/>
    <lineage>
        <taxon>Eukaryota</taxon>
        <taxon>Viridiplantae</taxon>
        <taxon>Streptophyta</taxon>
        <taxon>Embryophyta</taxon>
        <taxon>Tracheophyta</taxon>
        <taxon>Spermatophyta</taxon>
        <taxon>Magnoliopsida</taxon>
        <taxon>eudicotyledons</taxon>
        <taxon>Gunneridae</taxon>
        <taxon>Pentapetalae</taxon>
        <taxon>rosids</taxon>
        <taxon>malvids</taxon>
        <taxon>Malvales</taxon>
        <taxon>Malvaceae</taxon>
        <taxon>Malvoideae</taxon>
        <taxon>Hibiscus</taxon>
    </lineage>
</organism>
<reference evidence="1 2" key="1">
    <citation type="journal article" date="2024" name="G3 (Bethesda)">
        <title>Genome assembly of Hibiscus sabdariffa L. provides insights into metabolisms of medicinal natural products.</title>
        <authorList>
            <person name="Kim T."/>
        </authorList>
    </citation>
    <scope>NUCLEOTIDE SEQUENCE [LARGE SCALE GENOMIC DNA]</scope>
    <source>
        <strain evidence="1">TK-2024</strain>
        <tissue evidence="1">Old leaves</tissue>
    </source>
</reference>
<name>A0ABR2NT51_9ROSI</name>
<proteinExistence type="predicted"/>
<evidence type="ECO:0000313" key="1">
    <source>
        <dbReference type="EMBL" id="KAK8979310.1"/>
    </source>
</evidence>
<protein>
    <submittedName>
        <fullName evidence="1">Uncharacterized protein</fullName>
    </submittedName>
</protein>
<evidence type="ECO:0000313" key="2">
    <source>
        <dbReference type="Proteomes" id="UP001396334"/>
    </source>
</evidence>
<sequence>MDISTEMESRKRKNVGKQMSKNVIHEYVVEMKRSTNFSIFGIRYKMLLSEAISVVIAKLMKGLKANEDEPTVT</sequence>
<dbReference type="Proteomes" id="UP001396334">
    <property type="component" value="Unassembled WGS sequence"/>
</dbReference>